<dbReference type="AlphaFoldDB" id="Q7RNI3"/>
<dbReference type="Proteomes" id="UP000008553">
    <property type="component" value="Unassembled WGS sequence"/>
</dbReference>
<feature type="transmembrane region" description="Helical" evidence="1">
    <location>
        <begin position="12"/>
        <end position="30"/>
    </location>
</feature>
<evidence type="ECO:0000313" key="2">
    <source>
        <dbReference type="EMBL" id="EAA21205.1"/>
    </source>
</evidence>
<gene>
    <name evidence="2" type="ORF">PY01834</name>
</gene>
<keyword evidence="3" id="KW-1185">Reference proteome</keyword>
<dbReference type="Pfam" id="PF06022">
    <property type="entry name" value="Cir_Bir_Yir"/>
    <property type="match status" value="1"/>
</dbReference>
<proteinExistence type="predicted"/>
<keyword evidence="1" id="KW-1133">Transmembrane helix</keyword>
<organism evidence="2 3">
    <name type="scientific">Plasmodium yoelii yoelii</name>
    <dbReference type="NCBI Taxonomy" id="73239"/>
    <lineage>
        <taxon>Eukaryota</taxon>
        <taxon>Sar</taxon>
        <taxon>Alveolata</taxon>
        <taxon>Apicomplexa</taxon>
        <taxon>Aconoidasida</taxon>
        <taxon>Haemosporida</taxon>
        <taxon>Plasmodiidae</taxon>
        <taxon>Plasmodium</taxon>
        <taxon>Plasmodium (Vinckeia)</taxon>
    </lineage>
</organism>
<protein>
    <submittedName>
        <fullName evidence="2">Yir1 protein</fullName>
    </submittedName>
</protein>
<sequence>MMLHNLHITNQIKLKWIIAWYVFFLIKYSFHNIFRYYCGRFNTLRAFYPDELDKSPSIKFHNNGKIKNYCPIEDSGNQECKTDLDKIKAVFLWLFEQNIISRISNLSEDQPKVFITYIIIWLNYILRLKNVNDFKNISEIYEANIKNNTDYINHDTCAKDCNIILKEKTEYTDFKELIEKNECLMNISINDISKFYDAFKILCNMYIDYNGNSSNCEKCSENAIQFVKKYNDLNKDSGITEDSPYYQALSTLSTDYNNLKDKCNDISPFPSIETIKIHVKGSEQKIEQTPAPNSEATAQSPSIGNKLFIVLSIFAAIPFFLGIAYKYSLFGFRKRTQKHHLRENLKK</sequence>
<evidence type="ECO:0000313" key="3">
    <source>
        <dbReference type="Proteomes" id="UP000008553"/>
    </source>
</evidence>
<keyword evidence="1" id="KW-0812">Transmembrane</keyword>
<feature type="transmembrane region" description="Helical" evidence="1">
    <location>
        <begin position="307"/>
        <end position="325"/>
    </location>
</feature>
<dbReference type="InterPro" id="IPR006477">
    <property type="entry name" value="Yir_bir_cir"/>
</dbReference>
<accession>Q7RNI3</accession>
<dbReference type="NCBIfam" id="TIGR01590">
    <property type="entry name" value="yir-bir-cir_Pla"/>
    <property type="match status" value="1"/>
</dbReference>
<evidence type="ECO:0000256" key="1">
    <source>
        <dbReference type="SAM" id="Phobius"/>
    </source>
</evidence>
<dbReference type="InParanoid" id="Q7RNI3"/>
<keyword evidence="1" id="KW-0472">Membrane</keyword>
<name>Q7RNI3_PLAYO</name>
<reference evidence="2 3" key="1">
    <citation type="journal article" date="2002" name="Nature">
        <title>Genome sequence and comparative analysis of the model rodent malaria parasite Plasmodium yoelii yoelii.</title>
        <authorList>
            <person name="Carlton J.M."/>
            <person name="Angiuoli S.V."/>
            <person name="Suh B.B."/>
            <person name="Kooij T.W."/>
            <person name="Pertea M."/>
            <person name="Silva J.C."/>
            <person name="Ermolaeva M.D."/>
            <person name="Allen J.E."/>
            <person name="Selengut J.D."/>
            <person name="Koo H.L."/>
            <person name="Peterson J.D."/>
            <person name="Pop M."/>
            <person name="Kosack D.S."/>
            <person name="Shumway M.F."/>
            <person name="Bidwell S.L."/>
            <person name="Shallom S.J."/>
            <person name="van Aken S.E."/>
            <person name="Riedmuller S.B."/>
            <person name="Feldblyum T.V."/>
            <person name="Cho J.K."/>
            <person name="Quackenbush J."/>
            <person name="Sedegah M."/>
            <person name="Shoaibi A."/>
            <person name="Cummings L.M."/>
            <person name="Florens L."/>
            <person name="Yates J.R."/>
            <person name="Raine J.D."/>
            <person name="Sinden R.E."/>
            <person name="Harris M.A."/>
            <person name="Cunningham D.A."/>
            <person name="Preiser P.R."/>
            <person name="Bergman L.W."/>
            <person name="Vaidya A.B."/>
            <person name="van Lin L.H."/>
            <person name="Janse C.J."/>
            <person name="Waters A.P."/>
            <person name="Smith H.O."/>
            <person name="White O.R."/>
            <person name="Salzberg S.L."/>
            <person name="Venter J.C."/>
            <person name="Fraser C.M."/>
            <person name="Hoffman S.L."/>
            <person name="Gardner M.J."/>
            <person name="Carucci D.J."/>
        </authorList>
    </citation>
    <scope>NUCLEOTIDE SEQUENCE [LARGE SCALE GENOMIC DNA]</scope>
    <source>
        <strain evidence="2 3">17XNL</strain>
    </source>
</reference>
<dbReference type="EMBL" id="AABL01000498">
    <property type="protein sequence ID" value="EAA21205.1"/>
    <property type="molecule type" value="Genomic_DNA"/>
</dbReference>
<dbReference type="PaxDb" id="73239-Q7RNI3"/>
<comment type="caution">
    <text evidence="2">The sequence shown here is derived from an EMBL/GenBank/DDBJ whole genome shotgun (WGS) entry which is preliminary data.</text>
</comment>